<evidence type="ECO:0000256" key="1">
    <source>
        <dbReference type="ARBA" id="ARBA00004141"/>
    </source>
</evidence>
<feature type="transmembrane region" description="Helical" evidence="6">
    <location>
        <begin position="210"/>
        <end position="231"/>
    </location>
</feature>
<comment type="caution">
    <text evidence="8">The sequence shown here is derived from an EMBL/GenBank/DDBJ whole genome shotgun (WGS) entry which is preliminary data.</text>
</comment>
<feature type="transmembrane region" description="Helical" evidence="6">
    <location>
        <begin position="33"/>
        <end position="53"/>
    </location>
</feature>
<accession>A0A840WLI5</accession>
<comment type="subcellular location">
    <subcellularLocation>
        <location evidence="1">Membrane</location>
        <topology evidence="1">Multi-pass membrane protein</topology>
    </subcellularLocation>
</comment>
<feature type="domain" description="EamA" evidence="7">
    <location>
        <begin position="4"/>
        <end position="137"/>
    </location>
</feature>
<evidence type="ECO:0000256" key="4">
    <source>
        <dbReference type="ARBA" id="ARBA00022989"/>
    </source>
</evidence>
<evidence type="ECO:0000259" key="7">
    <source>
        <dbReference type="Pfam" id="PF00892"/>
    </source>
</evidence>
<proteinExistence type="inferred from homology"/>
<dbReference type="RefSeq" id="WP_184008142.1">
    <property type="nucleotide sequence ID" value="NZ_JACIJS010000001.1"/>
</dbReference>
<dbReference type="GO" id="GO:0016020">
    <property type="term" value="C:membrane"/>
    <property type="evidence" value="ECO:0007669"/>
    <property type="project" value="UniProtKB-SubCell"/>
</dbReference>
<evidence type="ECO:0000256" key="6">
    <source>
        <dbReference type="SAM" id="Phobius"/>
    </source>
</evidence>
<comment type="similarity">
    <text evidence="2">Belongs to the EamA transporter family.</text>
</comment>
<evidence type="ECO:0000313" key="8">
    <source>
        <dbReference type="EMBL" id="MBB5514512.1"/>
    </source>
</evidence>
<feature type="transmembrane region" description="Helical" evidence="6">
    <location>
        <begin position="92"/>
        <end position="113"/>
    </location>
</feature>
<gene>
    <name evidence="8" type="ORF">FHS89_000510</name>
</gene>
<reference evidence="8 9" key="1">
    <citation type="submission" date="2020-08" db="EMBL/GenBank/DDBJ databases">
        <title>Genomic Encyclopedia of Type Strains, Phase IV (KMG-IV): sequencing the most valuable type-strain genomes for metagenomic binning, comparative biology and taxonomic classification.</title>
        <authorList>
            <person name="Goeker M."/>
        </authorList>
    </citation>
    <scope>NUCLEOTIDE SEQUENCE [LARGE SCALE GENOMIC DNA]</scope>
    <source>
        <strain evidence="8 9">DSM 103377</strain>
    </source>
</reference>
<dbReference type="SUPFAM" id="SSF103481">
    <property type="entry name" value="Multidrug resistance efflux transporter EmrE"/>
    <property type="match status" value="2"/>
</dbReference>
<feature type="domain" description="EamA" evidence="7">
    <location>
        <begin position="150"/>
        <end position="280"/>
    </location>
</feature>
<protein>
    <submittedName>
        <fullName evidence="8">Drug/metabolite transporter (DMT)-like permease</fullName>
    </submittedName>
</protein>
<feature type="transmembrane region" description="Helical" evidence="6">
    <location>
        <begin position="268"/>
        <end position="284"/>
    </location>
</feature>
<name>A0A840WLI5_9RHOB</name>
<feature type="transmembrane region" description="Helical" evidence="6">
    <location>
        <begin position="120"/>
        <end position="137"/>
    </location>
</feature>
<dbReference type="Proteomes" id="UP000553766">
    <property type="component" value="Unassembled WGS sequence"/>
</dbReference>
<feature type="transmembrane region" description="Helical" evidence="6">
    <location>
        <begin position="149"/>
        <end position="167"/>
    </location>
</feature>
<dbReference type="PANTHER" id="PTHR32322:SF2">
    <property type="entry name" value="EAMA DOMAIN-CONTAINING PROTEIN"/>
    <property type="match status" value="1"/>
</dbReference>
<dbReference type="AlphaFoldDB" id="A0A840WLI5"/>
<feature type="transmembrane region" description="Helical" evidence="6">
    <location>
        <begin position="176"/>
        <end position="198"/>
    </location>
</feature>
<dbReference type="InterPro" id="IPR000620">
    <property type="entry name" value="EamA_dom"/>
</dbReference>
<organism evidence="8 9">
    <name type="scientific">Rubricella aquisinus</name>
    <dbReference type="NCBI Taxonomy" id="2028108"/>
    <lineage>
        <taxon>Bacteria</taxon>
        <taxon>Pseudomonadati</taxon>
        <taxon>Pseudomonadota</taxon>
        <taxon>Alphaproteobacteria</taxon>
        <taxon>Rhodobacterales</taxon>
        <taxon>Paracoccaceae</taxon>
        <taxon>Rubricella</taxon>
    </lineage>
</organism>
<evidence type="ECO:0000256" key="3">
    <source>
        <dbReference type="ARBA" id="ARBA00022692"/>
    </source>
</evidence>
<dbReference type="Pfam" id="PF00892">
    <property type="entry name" value="EamA"/>
    <property type="match status" value="2"/>
</dbReference>
<feature type="transmembrane region" description="Helical" evidence="6">
    <location>
        <begin position="65"/>
        <end position="86"/>
    </location>
</feature>
<evidence type="ECO:0000256" key="2">
    <source>
        <dbReference type="ARBA" id="ARBA00007362"/>
    </source>
</evidence>
<dbReference type="PANTHER" id="PTHR32322">
    <property type="entry name" value="INNER MEMBRANE TRANSPORTER"/>
    <property type="match status" value="1"/>
</dbReference>
<dbReference type="InterPro" id="IPR037185">
    <property type="entry name" value="EmrE-like"/>
</dbReference>
<dbReference type="Gene3D" id="1.10.3730.20">
    <property type="match status" value="1"/>
</dbReference>
<keyword evidence="5 6" id="KW-0472">Membrane</keyword>
<keyword evidence="9" id="KW-1185">Reference proteome</keyword>
<sequence>MSIRAILMGVAFVTMWASAFTSAKIAVAYAPPLMILGVRFLISGALGVGIAYLMGQRIRLSRAQWVAVVVFGICQNTIYLGLNFAAVQTIDASIAVIIASALPITVAFASFLVFRERLPLLGVVGMVAGLAGVLVVMGDRLSGGADPIGIAMCVGGLAALTMATLTLRGMNPGDNVLMIVGLQMLVGSATLLPLSLLLETWVVNWSLPLILAFTYTTLVPGLLATVTWFFLVREVGATRAATFHFLNPFIGVAIAALILAEALQVRDLIGVVIIMAGILAVQIAKARA</sequence>
<keyword evidence="4 6" id="KW-1133">Transmembrane helix</keyword>
<keyword evidence="3 6" id="KW-0812">Transmembrane</keyword>
<evidence type="ECO:0000313" key="9">
    <source>
        <dbReference type="Proteomes" id="UP000553766"/>
    </source>
</evidence>
<dbReference type="InterPro" id="IPR050638">
    <property type="entry name" value="AA-Vitamin_Transporters"/>
</dbReference>
<feature type="transmembrane region" description="Helical" evidence="6">
    <location>
        <begin position="243"/>
        <end position="262"/>
    </location>
</feature>
<dbReference type="EMBL" id="JACIJS010000001">
    <property type="protein sequence ID" value="MBB5514512.1"/>
    <property type="molecule type" value="Genomic_DNA"/>
</dbReference>
<evidence type="ECO:0000256" key="5">
    <source>
        <dbReference type="ARBA" id="ARBA00023136"/>
    </source>
</evidence>